<keyword evidence="2" id="KW-1185">Reference proteome</keyword>
<dbReference type="OrthoDB" id="2884500at2"/>
<reference evidence="1" key="1">
    <citation type="submission" date="2016-01" db="EMBL/GenBank/DDBJ databases">
        <title>Complete genome of Planococcus rifietoensis type strain M8.</title>
        <authorList>
            <person name="See-Too W.S."/>
        </authorList>
    </citation>
    <scope>NUCLEOTIDE SEQUENCE [LARGE SCALE GENOMIC DNA]</scope>
    <source>
        <strain evidence="1">M8</strain>
    </source>
</reference>
<evidence type="ECO:0000313" key="2">
    <source>
        <dbReference type="Proteomes" id="UP000067683"/>
    </source>
</evidence>
<name>A0A0U2ZAW6_9BACL</name>
<sequence>MKKLITILFAAVLLSGCIEGEQHRYSGNSGSWSMTYKVVESQSGSQQVEGLLNYIGPETAPERIEYSMSTVTQSQSATGIPVTDGKATLQNTNCVDCGIIQEHTKIKVEIKWDGTSETFHLDEEES</sequence>
<dbReference type="AlphaFoldDB" id="A0A0U2ZAW6"/>
<organism evidence="1 2">
    <name type="scientific">Planococcus rifietoensis</name>
    <dbReference type="NCBI Taxonomy" id="200991"/>
    <lineage>
        <taxon>Bacteria</taxon>
        <taxon>Bacillati</taxon>
        <taxon>Bacillota</taxon>
        <taxon>Bacilli</taxon>
        <taxon>Bacillales</taxon>
        <taxon>Caryophanaceae</taxon>
        <taxon>Planococcus</taxon>
    </lineage>
</organism>
<dbReference type="KEGG" id="prt:AUC31_14680"/>
<evidence type="ECO:0008006" key="3">
    <source>
        <dbReference type="Google" id="ProtNLM"/>
    </source>
</evidence>
<dbReference type="EMBL" id="CP013659">
    <property type="protein sequence ID" value="ALS76364.1"/>
    <property type="molecule type" value="Genomic_DNA"/>
</dbReference>
<dbReference type="RefSeq" id="WP_058383066.1">
    <property type="nucleotide sequence ID" value="NZ_CP013659.2"/>
</dbReference>
<dbReference type="Proteomes" id="UP000067683">
    <property type="component" value="Chromosome"/>
</dbReference>
<evidence type="ECO:0000313" key="1">
    <source>
        <dbReference type="EMBL" id="ALS76364.1"/>
    </source>
</evidence>
<proteinExistence type="predicted"/>
<dbReference type="PROSITE" id="PS51257">
    <property type="entry name" value="PROKAR_LIPOPROTEIN"/>
    <property type="match status" value="1"/>
</dbReference>
<gene>
    <name evidence="1" type="ORF">AUC31_14680</name>
</gene>
<accession>A0A0U2ZAW6</accession>
<dbReference type="STRING" id="200991.AUC31_14680"/>
<protein>
    <recommendedName>
        <fullName evidence="3">Lipoprotein</fullName>
    </recommendedName>
</protein>